<comment type="caution">
    <text evidence="1">The sequence shown here is derived from an EMBL/GenBank/DDBJ whole genome shotgun (WGS) entry which is preliminary data.</text>
</comment>
<dbReference type="AlphaFoldDB" id="A0AAW1VFI9"/>
<name>A0AAW1VFI9_9CUCU</name>
<proteinExistence type="predicted"/>
<gene>
    <name evidence="1" type="ORF">WA026_013365</name>
</gene>
<keyword evidence="2" id="KW-1185">Reference proteome</keyword>
<organism evidence="1 2">
    <name type="scientific">Henosepilachna vigintioctopunctata</name>
    <dbReference type="NCBI Taxonomy" id="420089"/>
    <lineage>
        <taxon>Eukaryota</taxon>
        <taxon>Metazoa</taxon>
        <taxon>Ecdysozoa</taxon>
        <taxon>Arthropoda</taxon>
        <taxon>Hexapoda</taxon>
        <taxon>Insecta</taxon>
        <taxon>Pterygota</taxon>
        <taxon>Neoptera</taxon>
        <taxon>Endopterygota</taxon>
        <taxon>Coleoptera</taxon>
        <taxon>Polyphaga</taxon>
        <taxon>Cucujiformia</taxon>
        <taxon>Coccinelloidea</taxon>
        <taxon>Coccinellidae</taxon>
        <taxon>Epilachninae</taxon>
        <taxon>Epilachnini</taxon>
        <taxon>Henosepilachna</taxon>
    </lineage>
</organism>
<accession>A0AAW1VFI9</accession>
<dbReference type="EMBL" id="JARQZJ010000127">
    <property type="protein sequence ID" value="KAK9891035.1"/>
    <property type="molecule type" value="Genomic_DNA"/>
</dbReference>
<evidence type="ECO:0008006" key="3">
    <source>
        <dbReference type="Google" id="ProtNLM"/>
    </source>
</evidence>
<sequence length="80" mass="9838">MRKKIQKLLLCPKKTPKTNAQRQQEYRENRKKMQLSEDLDLIRKRMNADRSKRYRDKLKLKKRQTELDYPLSSKEDFLPT</sequence>
<reference evidence="1 2" key="1">
    <citation type="submission" date="2023-03" db="EMBL/GenBank/DDBJ databases">
        <title>Genome insight into feeding habits of ladybird beetles.</title>
        <authorList>
            <person name="Li H.-S."/>
            <person name="Huang Y.-H."/>
            <person name="Pang H."/>
        </authorList>
    </citation>
    <scope>NUCLEOTIDE SEQUENCE [LARGE SCALE GENOMIC DNA]</scope>
    <source>
        <strain evidence="1">SYSU_2023b</strain>
        <tissue evidence="1">Whole body</tissue>
    </source>
</reference>
<protein>
    <recommendedName>
        <fullName evidence="3">Ribosomal protein S14</fullName>
    </recommendedName>
</protein>
<dbReference type="Proteomes" id="UP001431783">
    <property type="component" value="Unassembled WGS sequence"/>
</dbReference>
<evidence type="ECO:0000313" key="2">
    <source>
        <dbReference type="Proteomes" id="UP001431783"/>
    </source>
</evidence>
<evidence type="ECO:0000313" key="1">
    <source>
        <dbReference type="EMBL" id="KAK9891035.1"/>
    </source>
</evidence>